<dbReference type="AlphaFoldDB" id="A0A2V3PN19"/>
<comment type="cofactor">
    <cofactor evidence="9">
        <name>Zn(2+)</name>
        <dbReference type="ChEBI" id="CHEBI:29105"/>
    </cofactor>
    <text evidence="9">Binds 1 zinc ion per subunit.</text>
</comment>
<evidence type="ECO:0000256" key="1">
    <source>
        <dbReference type="ARBA" id="ARBA00001362"/>
    </source>
</evidence>
<feature type="binding site" evidence="9">
    <location>
        <position position="162"/>
    </location>
    <ligand>
        <name>Zn(2+)</name>
        <dbReference type="ChEBI" id="CHEBI:29105"/>
        <note>catalytic</note>
    </ligand>
</feature>
<evidence type="ECO:0000256" key="2">
    <source>
        <dbReference type="ARBA" id="ARBA00022670"/>
    </source>
</evidence>
<accession>A0A2V3PN19</accession>
<dbReference type="CDD" id="cd14840">
    <property type="entry name" value="D-Ala-D-Ala_dipeptidase_Aad"/>
    <property type="match status" value="1"/>
</dbReference>
<evidence type="ECO:0000256" key="8">
    <source>
        <dbReference type="ARBA" id="ARBA00023316"/>
    </source>
</evidence>
<feature type="active site" description="Proton donor/acceptor" evidence="9">
    <location>
        <position position="233"/>
    </location>
</feature>
<sequence length="253" mass="28472">MIVRIQLLMIMIPLLVFLLSCQNKADIVRSEVLVADSVQSVAITVEEEQTLPESSMALYLEEQGLINIHSLDSTIRIDLKYATTDNFTKEILYDDLTDAFLHPVAAQKLMKAQQLLKGYNSDLSLLIYDAARPMSVQTKMYKVVENTPYRAYVADPTKTGMHNYGMAVDLTICNSDGVALDMGTPFDFFGKAAGINQEEQLLKEGLLTREQIDNRKLLRKVMTEAGFITIRGEWWHFNAVSRGEAKNTAKLLD</sequence>
<evidence type="ECO:0000313" key="11">
    <source>
        <dbReference type="Proteomes" id="UP000247973"/>
    </source>
</evidence>
<dbReference type="HAMAP" id="MF_01924">
    <property type="entry name" value="A_A_dipeptidase"/>
    <property type="match status" value="1"/>
</dbReference>
<evidence type="ECO:0000256" key="7">
    <source>
        <dbReference type="ARBA" id="ARBA00023049"/>
    </source>
</evidence>
<keyword evidence="4 9" id="KW-0378">Hydrolase</keyword>
<dbReference type="EC" id="3.4.13.22" evidence="9"/>
<keyword evidence="8" id="KW-0961">Cell wall biogenesis/degradation</keyword>
<dbReference type="GO" id="GO:0071555">
    <property type="term" value="P:cell wall organization"/>
    <property type="evidence" value="ECO:0007669"/>
    <property type="project" value="UniProtKB-KW"/>
</dbReference>
<evidence type="ECO:0000256" key="6">
    <source>
        <dbReference type="ARBA" id="ARBA00022997"/>
    </source>
</evidence>
<keyword evidence="7 9" id="KW-0482">Metalloprotease</keyword>
<evidence type="ECO:0000256" key="9">
    <source>
        <dbReference type="HAMAP-Rule" id="MF_01924"/>
    </source>
</evidence>
<dbReference type="SUPFAM" id="SSF55166">
    <property type="entry name" value="Hedgehog/DD-peptidase"/>
    <property type="match status" value="1"/>
</dbReference>
<feature type="binding site" evidence="9">
    <location>
        <position position="169"/>
    </location>
    <ligand>
        <name>Zn(2+)</name>
        <dbReference type="ChEBI" id="CHEBI:29105"/>
        <note>catalytic</note>
    </ligand>
</feature>
<organism evidence="10 11">
    <name type="scientific">Dysgonomonas alginatilytica</name>
    <dbReference type="NCBI Taxonomy" id="1605892"/>
    <lineage>
        <taxon>Bacteria</taxon>
        <taxon>Pseudomonadati</taxon>
        <taxon>Bacteroidota</taxon>
        <taxon>Bacteroidia</taxon>
        <taxon>Bacteroidales</taxon>
        <taxon>Dysgonomonadaceae</taxon>
        <taxon>Dysgonomonas</taxon>
    </lineage>
</organism>
<dbReference type="PANTHER" id="PTHR43126:SF2">
    <property type="entry name" value="D-ALANYL-D-ALANINE DIPEPTIDASE"/>
    <property type="match status" value="1"/>
</dbReference>
<dbReference type="GO" id="GO:0160237">
    <property type="term" value="F:D-Ala-D-Ala dipeptidase activity"/>
    <property type="evidence" value="ECO:0007669"/>
    <property type="project" value="UniProtKB-EC"/>
</dbReference>
<keyword evidence="3 9" id="KW-0479">Metal-binding</keyword>
<dbReference type="InterPro" id="IPR000755">
    <property type="entry name" value="A_A_dipeptidase"/>
</dbReference>
<evidence type="ECO:0000256" key="3">
    <source>
        <dbReference type="ARBA" id="ARBA00022723"/>
    </source>
</evidence>
<reference evidence="10 11" key="1">
    <citation type="submission" date="2018-03" db="EMBL/GenBank/DDBJ databases">
        <title>Genomic Encyclopedia of Archaeal and Bacterial Type Strains, Phase II (KMG-II): from individual species to whole genera.</title>
        <authorList>
            <person name="Goeker M."/>
        </authorList>
    </citation>
    <scope>NUCLEOTIDE SEQUENCE [LARGE SCALE GENOMIC DNA]</scope>
    <source>
        <strain evidence="10 11">DSM 100214</strain>
    </source>
</reference>
<evidence type="ECO:0000256" key="5">
    <source>
        <dbReference type="ARBA" id="ARBA00022833"/>
    </source>
</evidence>
<dbReference type="GO" id="GO:0006508">
    <property type="term" value="P:proteolysis"/>
    <property type="evidence" value="ECO:0007669"/>
    <property type="project" value="UniProtKB-KW"/>
</dbReference>
<comment type="similarity">
    <text evidence="9">Belongs to the peptidase M15D family.</text>
</comment>
<dbReference type="EMBL" id="QICL01000022">
    <property type="protein sequence ID" value="PXV62057.1"/>
    <property type="molecule type" value="Genomic_DNA"/>
</dbReference>
<dbReference type="GO" id="GO:0008270">
    <property type="term" value="F:zinc ion binding"/>
    <property type="evidence" value="ECO:0007669"/>
    <property type="project" value="UniProtKB-UniRule"/>
</dbReference>
<proteinExistence type="inferred from homology"/>
<feature type="binding site" evidence="9">
    <location>
        <position position="236"/>
    </location>
    <ligand>
        <name>Zn(2+)</name>
        <dbReference type="ChEBI" id="CHEBI:29105"/>
        <note>catalytic</note>
    </ligand>
</feature>
<comment type="caution">
    <text evidence="10">The sequence shown here is derived from an EMBL/GenBank/DDBJ whole genome shotgun (WGS) entry which is preliminary data.</text>
</comment>
<protein>
    <recommendedName>
        <fullName evidence="9">D-alanyl-D-alanine dipeptidase</fullName>
        <shortName evidence="9">D-Ala-D-Ala dipeptidase</shortName>
        <ecNumber evidence="9">3.4.13.22</ecNumber>
    </recommendedName>
</protein>
<name>A0A2V3PN19_9BACT</name>
<comment type="function">
    <text evidence="9">Catalyzes hydrolysis of the D-alanyl-D-alanine dipeptide.</text>
</comment>
<gene>
    <name evidence="10" type="ORF">CLV62_1229</name>
</gene>
<dbReference type="Pfam" id="PF01427">
    <property type="entry name" value="Peptidase_M15"/>
    <property type="match status" value="1"/>
</dbReference>
<dbReference type="PANTHER" id="PTHR43126">
    <property type="entry name" value="D-ALANYL-D-ALANINE DIPEPTIDASE"/>
    <property type="match status" value="1"/>
</dbReference>
<dbReference type="InterPro" id="IPR009045">
    <property type="entry name" value="Zn_M74/Hedgehog-like"/>
</dbReference>
<comment type="catalytic activity">
    <reaction evidence="1 9">
        <text>D-alanyl-D-alanine + H2O = 2 D-alanine</text>
        <dbReference type="Rhea" id="RHEA:20661"/>
        <dbReference type="ChEBI" id="CHEBI:15377"/>
        <dbReference type="ChEBI" id="CHEBI:57416"/>
        <dbReference type="ChEBI" id="CHEBI:57822"/>
        <dbReference type="EC" id="3.4.13.22"/>
    </reaction>
</comment>
<dbReference type="Proteomes" id="UP000247973">
    <property type="component" value="Unassembled WGS sequence"/>
</dbReference>
<dbReference type="PROSITE" id="PS51257">
    <property type="entry name" value="PROKAR_LIPOPROTEIN"/>
    <property type="match status" value="1"/>
</dbReference>
<keyword evidence="11" id="KW-1185">Reference proteome</keyword>
<dbReference type="GO" id="GO:0008237">
    <property type="term" value="F:metallopeptidase activity"/>
    <property type="evidence" value="ECO:0007669"/>
    <property type="project" value="UniProtKB-KW"/>
</dbReference>
<dbReference type="Gene3D" id="3.30.1380.10">
    <property type="match status" value="1"/>
</dbReference>
<keyword evidence="2 9" id="KW-0645">Protease</keyword>
<keyword evidence="5 9" id="KW-0862">Zinc</keyword>
<keyword evidence="6 9" id="KW-0224">Dipeptidase</keyword>
<feature type="site" description="Transition state stabilizer" evidence="9">
    <location>
        <position position="132"/>
    </location>
</feature>
<evidence type="ECO:0000256" key="4">
    <source>
        <dbReference type="ARBA" id="ARBA00022801"/>
    </source>
</evidence>
<evidence type="ECO:0000313" key="10">
    <source>
        <dbReference type="EMBL" id="PXV62057.1"/>
    </source>
</evidence>